<dbReference type="InterPro" id="IPR012551">
    <property type="entry name" value="DUF1707_SHOCT-like"/>
</dbReference>
<evidence type="ECO:0000313" key="8">
    <source>
        <dbReference type="EMBL" id="MDA2806518.1"/>
    </source>
</evidence>
<feature type="domain" description="DUF1707" evidence="7">
    <location>
        <begin position="16"/>
        <end position="67"/>
    </location>
</feature>
<evidence type="ECO:0000313" key="9">
    <source>
        <dbReference type="Proteomes" id="UP001165685"/>
    </source>
</evidence>
<evidence type="ECO:0000256" key="1">
    <source>
        <dbReference type="ARBA" id="ARBA00004141"/>
    </source>
</evidence>
<organism evidence="8 9">
    <name type="scientific">Nocardiopsis suaedae</name>
    <dbReference type="NCBI Taxonomy" id="3018444"/>
    <lineage>
        <taxon>Bacteria</taxon>
        <taxon>Bacillati</taxon>
        <taxon>Actinomycetota</taxon>
        <taxon>Actinomycetes</taxon>
        <taxon>Streptosporangiales</taxon>
        <taxon>Nocardiopsidaceae</taxon>
        <taxon>Nocardiopsis</taxon>
    </lineage>
</organism>
<dbReference type="Pfam" id="PF09685">
    <property type="entry name" value="MamF_MmsF"/>
    <property type="match status" value="1"/>
</dbReference>
<feature type="transmembrane region" description="Helical" evidence="6">
    <location>
        <begin position="97"/>
        <end position="120"/>
    </location>
</feature>
<feature type="region of interest" description="Disordered" evidence="5">
    <location>
        <begin position="1"/>
        <end position="23"/>
    </location>
</feature>
<keyword evidence="9" id="KW-1185">Reference proteome</keyword>
<dbReference type="EMBL" id="JAQFWP010000036">
    <property type="protein sequence ID" value="MDA2806518.1"/>
    <property type="molecule type" value="Genomic_DNA"/>
</dbReference>
<name>A0ABT4TPB9_9ACTN</name>
<protein>
    <submittedName>
        <fullName evidence="8">DUF1707 and DUF4870 domain-containing protein</fullName>
    </submittedName>
</protein>
<keyword evidence="2 6" id="KW-0812">Transmembrane</keyword>
<accession>A0ABT4TPB9</accession>
<evidence type="ECO:0000256" key="3">
    <source>
        <dbReference type="ARBA" id="ARBA00022989"/>
    </source>
</evidence>
<evidence type="ECO:0000259" key="7">
    <source>
        <dbReference type="Pfam" id="PF08044"/>
    </source>
</evidence>
<comment type="subcellular location">
    <subcellularLocation>
        <location evidence="1">Membrane</location>
        <topology evidence="1">Multi-pass membrane protein</topology>
    </subcellularLocation>
</comment>
<feature type="region of interest" description="Disordered" evidence="5">
    <location>
        <begin position="75"/>
        <end position="94"/>
    </location>
</feature>
<evidence type="ECO:0000256" key="6">
    <source>
        <dbReference type="SAM" id="Phobius"/>
    </source>
</evidence>
<comment type="caution">
    <text evidence="8">The sequence shown here is derived from an EMBL/GenBank/DDBJ whole genome shotgun (WGS) entry which is preliminary data.</text>
</comment>
<gene>
    <name evidence="8" type="ORF">O4U47_18555</name>
</gene>
<keyword evidence="4 6" id="KW-0472">Membrane</keyword>
<reference evidence="8" key="1">
    <citation type="submission" date="2023-01" db="EMBL/GenBank/DDBJ databases">
        <title>Draft genome sequence of Nocardiopsis sp. LSu2-4 isolated from halophytes.</title>
        <authorList>
            <person name="Duangmal K."/>
            <person name="Chantavorakit T."/>
        </authorList>
    </citation>
    <scope>NUCLEOTIDE SEQUENCE</scope>
    <source>
        <strain evidence="8">LSu2-4</strain>
    </source>
</reference>
<dbReference type="Pfam" id="PF08044">
    <property type="entry name" value="DUF1707"/>
    <property type="match status" value="1"/>
</dbReference>
<dbReference type="InterPro" id="IPR019109">
    <property type="entry name" value="MamF_MmsF"/>
</dbReference>
<keyword evidence="3 6" id="KW-1133">Transmembrane helix</keyword>
<dbReference type="RefSeq" id="WP_270679157.1">
    <property type="nucleotide sequence ID" value="NZ_JAQFWP010000036.1"/>
</dbReference>
<evidence type="ECO:0000256" key="5">
    <source>
        <dbReference type="SAM" id="MobiDB-lite"/>
    </source>
</evidence>
<evidence type="ECO:0000256" key="2">
    <source>
        <dbReference type="ARBA" id="ARBA00022692"/>
    </source>
</evidence>
<feature type="transmembrane region" description="Helical" evidence="6">
    <location>
        <begin position="140"/>
        <end position="160"/>
    </location>
</feature>
<dbReference type="Proteomes" id="UP001165685">
    <property type="component" value="Unassembled WGS sequence"/>
</dbReference>
<proteinExistence type="predicted"/>
<feature type="compositionally biased region" description="Low complexity" evidence="5">
    <location>
        <begin position="75"/>
        <end position="86"/>
    </location>
</feature>
<feature type="transmembrane region" description="Helical" evidence="6">
    <location>
        <begin position="166"/>
        <end position="184"/>
    </location>
</feature>
<sequence>MAVHDPIPRPGQVPQIRLTHADRDQAAERLQEAYADGRLDEEELDERLAVAMKAKFPAELEPLFSDLAVPGSSAAAAPHMPQAPAAPEAPPSGEDKVWAGAAHVSGYMMLPVGPLLVLLLRGNTSPFVRRHAMEALNYQLTVVVGSIIGFGLFFLVLPALAATLMLMGWLFLPAVAGLVALMGGRWRYPLTWRPVKDG</sequence>
<evidence type="ECO:0000256" key="4">
    <source>
        <dbReference type="ARBA" id="ARBA00023136"/>
    </source>
</evidence>